<name>A0A194S5L0_RHOGW</name>
<feature type="compositionally biased region" description="Polar residues" evidence="1">
    <location>
        <begin position="692"/>
        <end position="701"/>
    </location>
</feature>
<feature type="compositionally biased region" description="Pro residues" evidence="1">
    <location>
        <begin position="388"/>
        <end position="401"/>
    </location>
</feature>
<feature type="compositionally biased region" description="Basic and acidic residues" evidence="1">
    <location>
        <begin position="312"/>
        <end position="334"/>
    </location>
</feature>
<feature type="compositionally biased region" description="Low complexity" evidence="1">
    <location>
        <begin position="154"/>
        <end position="171"/>
    </location>
</feature>
<accession>A0A194S5L0</accession>
<feature type="compositionally biased region" description="Low complexity" evidence="1">
    <location>
        <begin position="481"/>
        <end position="493"/>
    </location>
</feature>
<feature type="compositionally biased region" description="Basic and acidic residues" evidence="1">
    <location>
        <begin position="632"/>
        <end position="643"/>
    </location>
</feature>
<gene>
    <name evidence="2" type="ORF">RHOBADRAFT_53013</name>
</gene>
<dbReference type="OrthoDB" id="2530288at2759"/>
<feature type="compositionally biased region" description="Basic and acidic residues" evidence="1">
    <location>
        <begin position="569"/>
        <end position="584"/>
    </location>
</feature>
<feature type="region of interest" description="Disordered" evidence="1">
    <location>
        <begin position="842"/>
        <end position="903"/>
    </location>
</feature>
<feature type="compositionally biased region" description="Low complexity" evidence="1">
    <location>
        <begin position="77"/>
        <end position="88"/>
    </location>
</feature>
<evidence type="ECO:0008006" key="4">
    <source>
        <dbReference type="Google" id="ProtNLM"/>
    </source>
</evidence>
<feature type="compositionally biased region" description="Low complexity" evidence="1">
    <location>
        <begin position="536"/>
        <end position="545"/>
    </location>
</feature>
<feature type="compositionally biased region" description="Low complexity" evidence="1">
    <location>
        <begin position="615"/>
        <end position="627"/>
    </location>
</feature>
<sequence length="1176" mass="123602">MADELDPVPAPLLADALSVSTDVMHALADAHAGPLAAVREVPAPGEDSPMVDGTRTTDATPHADDPASSAPLGGALQPASSADDAMPPAAQPPRPATPPRTSSFGALPSSSSSSQHTITAAMATLSPAAHPSSQHHLTETELADDSPDPLRIMASSSAARSSRTRSPSAGPSRDRLQSSPTSTRSRFRSKTPSAALGGGAIGENVGPHSSSSSTAAPLTTSRRGSRAPSVPLSLAGARARGMSTGPDAAAPDSDDELALGGAPTHRRSSGVSTTGRRVQTLAYVEIPLAKGSAVGMPRASGGSARAATGKGGEGKAKPSSEPEQEGQRRARTDQPFEFDFPAPRSRPSSGSPFASPNPPVAASTPSTTAPAPSRTKASPTLPLHTEPPHPQPPHEPIPPSSPLTSLPPSQLDRTSPAPPSAVRGKRPRRSAAAAVPAMKDDSSSDGESSSDDEEPERDSGQPGSSSATELAASPKKKVRVAGAAAAAAASAPAKTKRRPPTVKKAVAAAAKPPGSVGRAPKAAMAASGKGKGGSRRGSAARSSSSSDEEEDRAASRRGKGKVPAAAKGKGKEKEREKKGAGHDIEWDETQALKLAAAEANRGTRRRSSMRATLKEASSSSSSSLSESEATEEDSHVESDDASRAKPHLSPKKRARPPTKVKVRSSSTGTPKRAKPSKSIEVKDKNRTKQLAPPSSSPTKSSWLPPPGSFGSQVGGNDRAAPPQTSEERARDWNLNALPRDRPVWAHIRKAGVKEGFWWPAQLDCPHWHTPLRIKLLLDTDSTILEHSSDTIEFTSPDHDDLVTFRHQLKLRFDHATFRDSPDVSAPSDAAFKSVLGDAVIKYAGPGESDDDDEGLLPPSSIGTSANKPSSQARVAVEEQESSESSEEEEVKAPVLDDDERWLEGGGEDAGVRFPFFCLARQQRTWWAARAASYEQPSPSKGGKRATPGKFVVKYTDGSVGKVSRKDLLTPTDSAFFTVEMGKTELAVPKSYVANLREYCSTSLPPVFDKIIKERLPLAAPFNNAFHAGGSKREHLAKMSAFGELSAEALDTVQDAIDRWASGAASDDGQRPTGSERYEALERSERSQYRVDVLLSIAVALNYADDEGLAEKAEADLKAQGVANPSEEQVEEEAFKLARGELDLRSATRTIDAIRQSRHIVSASREQKAKESRTRSS</sequence>
<feature type="compositionally biased region" description="Basic and acidic residues" evidence="1">
    <location>
        <begin position="677"/>
        <end position="686"/>
    </location>
</feature>
<feature type="compositionally biased region" description="Low complexity" evidence="1">
    <location>
        <begin position="340"/>
        <end position="384"/>
    </location>
</feature>
<feature type="region of interest" description="Disordered" evidence="1">
    <location>
        <begin position="289"/>
        <end position="731"/>
    </location>
</feature>
<keyword evidence="3" id="KW-1185">Reference proteome</keyword>
<evidence type="ECO:0000313" key="3">
    <source>
        <dbReference type="Proteomes" id="UP000053890"/>
    </source>
</evidence>
<proteinExistence type="predicted"/>
<dbReference type="GeneID" id="28977068"/>
<feature type="compositionally biased region" description="Pro residues" evidence="1">
    <location>
        <begin position="89"/>
        <end position="98"/>
    </location>
</feature>
<feature type="compositionally biased region" description="Low complexity" evidence="1">
    <location>
        <begin position="99"/>
        <end position="114"/>
    </location>
</feature>
<organism evidence="2 3">
    <name type="scientific">Rhodotorula graminis (strain WP1)</name>
    <dbReference type="NCBI Taxonomy" id="578459"/>
    <lineage>
        <taxon>Eukaryota</taxon>
        <taxon>Fungi</taxon>
        <taxon>Dikarya</taxon>
        <taxon>Basidiomycota</taxon>
        <taxon>Pucciniomycotina</taxon>
        <taxon>Microbotryomycetes</taxon>
        <taxon>Sporidiobolales</taxon>
        <taxon>Sporidiobolaceae</taxon>
        <taxon>Rhodotorula</taxon>
    </lineage>
</organism>
<feature type="compositionally biased region" description="Polar residues" evidence="1">
    <location>
        <begin position="860"/>
        <end position="872"/>
    </location>
</feature>
<feature type="compositionally biased region" description="Acidic residues" evidence="1">
    <location>
        <begin position="877"/>
        <end position="900"/>
    </location>
</feature>
<evidence type="ECO:0000313" key="2">
    <source>
        <dbReference type="EMBL" id="KPV76013.1"/>
    </source>
</evidence>
<feature type="compositionally biased region" description="Low complexity" evidence="1">
    <location>
        <begin position="502"/>
        <end position="528"/>
    </location>
</feature>
<evidence type="ECO:0000256" key="1">
    <source>
        <dbReference type="SAM" id="MobiDB-lite"/>
    </source>
</evidence>
<feature type="compositionally biased region" description="Low complexity" evidence="1">
    <location>
        <begin position="298"/>
        <end position="308"/>
    </location>
</feature>
<dbReference type="OMA" id="ILAYEHE"/>
<feature type="region of interest" description="Disordered" evidence="1">
    <location>
        <begin position="37"/>
        <end position="277"/>
    </location>
</feature>
<reference evidence="2 3" key="1">
    <citation type="journal article" date="2015" name="Front. Microbiol.">
        <title>Genome sequence of the plant growth promoting endophytic yeast Rhodotorula graminis WP1.</title>
        <authorList>
            <person name="Firrincieli A."/>
            <person name="Otillar R."/>
            <person name="Salamov A."/>
            <person name="Schmutz J."/>
            <person name="Khan Z."/>
            <person name="Redman R.S."/>
            <person name="Fleck N.D."/>
            <person name="Lindquist E."/>
            <person name="Grigoriev I.V."/>
            <person name="Doty S.L."/>
        </authorList>
    </citation>
    <scope>NUCLEOTIDE SEQUENCE [LARGE SCALE GENOMIC DNA]</scope>
    <source>
        <strain evidence="2 3">WP1</strain>
    </source>
</reference>
<dbReference type="EMBL" id="KQ474077">
    <property type="protein sequence ID" value="KPV76013.1"/>
    <property type="molecule type" value="Genomic_DNA"/>
</dbReference>
<dbReference type="AlphaFoldDB" id="A0A194S5L0"/>
<feature type="compositionally biased region" description="Basic residues" evidence="1">
    <location>
        <begin position="644"/>
        <end position="662"/>
    </location>
</feature>
<dbReference type="Proteomes" id="UP000053890">
    <property type="component" value="Unassembled WGS sequence"/>
</dbReference>
<dbReference type="STRING" id="578459.A0A194S5L0"/>
<dbReference type="RefSeq" id="XP_018272062.1">
    <property type="nucleotide sequence ID" value="XM_018416620.1"/>
</dbReference>
<protein>
    <recommendedName>
        <fullName evidence="4">PWWP domain-containing protein</fullName>
    </recommendedName>
</protein>